<dbReference type="Gene3D" id="3.30.2020.40">
    <property type="entry name" value="Uncharacterised protein PF10387, DUF2442"/>
    <property type="match status" value="1"/>
</dbReference>
<proteinExistence type="predicted"/>
<comment type="caution">
    <text evidence="1">The sequence shown here is derived from an EMBL/GenBank/DDBJ whole genome shotgun (WGS) entry which is preliminary data.</text>
</comment>
<name>A0A552UEN3_9SPHN</name>
<dbReference type="EMBL" id="VJWA01000001">
    <property type="protein sequence ID" value="TRW16654.1"/>
    <property type="molecule type" value="Genomic_DNA"/>
</dbReference>
<dbReference type="InterPro" id="IPR018841">
    <property type="entry name" value="DUF2442"/>
</dbReference>
<dbReference type="Proteomes" id="UP000317894">
    <property type="component" value="Unassembled WGS sequence"/>
</dbReference>
<dbReference type="OrthoDB" id="337884at2"/>
<dbReference type="RefSeq" id="WP_143554197.1">
    <property type="nucleotide sequence ID" value="NZ_VJWA01000001.1"/>
</dbReference>
<protein>
    <submittedName>
        <fullName evidence="1">DUF2442 domain-containing protein</fullName>
    </submittedName>
</protein>
<gene>
    <name evidence="1" type="ORF">FMM06_00080</name>
</gene>
<organism evidence="1 2">
    <name type="scientific">Glacieibacterium frigidum</name>
    <dbReference type="NCBI Taxonomy" id="2593303"/>
    <lineage>
        <taxon>Bacteria</taxon>
        <taxon>Pseudomonadati</taxon>
        <taxon>Pseudomonadota</taxon>
        <taxon>Alphaproteobacteria</taxon>
        <taxon>Sphingomonadales</taxon>
        <taxon>Sphingosinicellaceae</taxon>
        <taxon>Glacieibacterium</taxon>
    </lineage>
</organism>
<dbReference type="AlphaFoldDB" id="A0A552UEN3"/>
<evidence type="ECO:0000313" key="1">
    <source>
        <dbReference type="EMBL" id="TRW16654.1"/>
    </source>
</evidence>
<keyword evidence="2" id="KW-1185">Reference proteome</keyword>
<dbReference type="Pfam" id="PF10387">
    <property type="entry name" value="DUF2442"/>
    <property type="match status" value="1"/>
</dbReference>
<accession>A0A552UEN3</accession>
<reference evidence="1 2" key="1">
    <citation type="submission" date="2019-07" db="EMBL/GenBank/DDBJ databases">
        <title>Novel species isolated from glacier.</title>
        <authorList>
            <person name="Liu Q."/>
            <person name="Xin Y.-H."/>
        </authorList>
    </citation>
    <scope>NUCLEOTIDE SEQUENCE [LARGE SCALE GENOMIC DNA]</scope>
    <source>
        <strain evidence="1 2">LB1R16</strain>
    </source>
</reference>
<evidence type="ECO:0000313" key="2">
    <source>
        <dbReference type="Proteomes" id="UP000317894"/>
    </source>
</evidence>
<sequence length="114" mass="12245">MTAHWSDAQIDAATARGEAMLATEPRARAARYDAAADRIVIDLVNGTSFAFPPRLAQGLRDASAADLAEVEVAGAGFGLHWERLDTDFSVRGLLEGRFGTRAWMDQLNLAVAAE</sequence>